<keyword evidence="9" id="KW-1185">Reference proteome</keyword>
<dbReference type="GeneID" id="102800705"/>
<dbReference type="PROSITE" id="PS00250">
    <property type="entry name" value="TGF_BETA_1"/>
    <property type="match status" value="1"/>
</dbReference>
<reference evidence="10" key="1">
    <citation type="submission" date="2025-08" db="UniProtKB">
        <authorList>
            <consortium name="RefSeq"/>
        </authorList>
    </citation>
    <scope>IDENTIFICATION</scope>
    <source>
        <tissue evidence="10">Testes</tissue>
    </source>
</reference>
<evidence type="ECO:0000256" key="5">
    <source>
        <dbReference type="ARBA" id="ARBA00023157"/>
    </source>
</evidence>
<sequence>MIWRVYMVLICALVCNTLNIDASPENESLELEWTDNAPVEPTVSDNVIDNGTTANTTAGSSVSRYYDNVTPPVSDSATFLNGEARASVMRNRMKTTRLALIRKQILTSLGMKEPPKNIKPISGAQMKHIVQMFRKTISKSEEGERENEDPRFKRLEITKSSCNPPAGIDVLAWKNTSSSVLRLFFDLSFYPIDDSIISANLKLHKKMHQSPGRSLYDGNTRNNVTHSTYIDDDAVNVGLHDNESEVRVTVYKLRHKSNRLHRKLLETLPVSVNFEGWLEFTITTAVKRWVASPDKNFGLEIHVENIPNEENYNVSNIEFDSPNCDNTSSNKPLAQMYETFEPILEVMTISERSRHVRSSSDGCMSSATCCASPLYVSFEDLGWNYWILAPRGFNTAFCTGSCIPVYTSDKSNLPRSYFWHRASLTSPEKNYCCGPTKVKPLRVLYVSQDGTYGITSLNDFIVQKCGCRS</sequence>
<dbReference type="Gene3D" id="2.60.120.970">
    <property type="match status" value="1"/>
</dbReference>
<evidence type="ECO:0000256" key="2">
    <source>
        <dbReference type="ARBA" id="ARBA00006656"/>
    </source>
</evidence>
<comment type="similarity">
    <text evidence="2 6">Belongs to the TGF-beta family.</text>
</comment>
<evidence type="ECO:0000256" key="3">
    <source>
        <dbReference type="ARBA" id="ARBA00022525"/>
    </source>
</evidence>
<dbReference type="PANTHER" id="PTHR11848">
    <property type="entry name" value="TGF-BETA FAMILY"/>
    <property type="match status" value="1"/>
</dbReference>
<keyword evidence="4 6" id="KW-0339">Growth factor</keyword>
<name>A0ABM0MAP9_SACKO</name>
<evidence type="ECO:0000256" key="6">
    <source>
        <dbReference type="RuleBase" id="RU000354"/>
    </source>
</evidence>
<organism evidence="9 10">
    <name type="scientific">Saccoglossus kowalevskii</name>
    <name type="common">Acorn worm</name>
    <dbReference type="NCBI Taxonomy" id="10224"/>
    <lineage>
        <taxon>Eukaryota</taxon>
        <taxon>Metazoa</taxon>
        <taxon>Hemichordata</taxon>
        <taxon>Enteropneusta</taxon>
        <taxon>Harrimaniidae</taxon>
        <taxon>Saccoglossus</taxon>
    </lineage>
</organism>
<feature type="domain" description="TGF-beta family profile" evidence="8">
    <location>
        <begin position="349"/>
        <end position="468"/>
    </location>
</feature>
<evidence type="ECO:0000313" key="9">
    <source>
        <dbReference type="Proteomes" id="UP000694865"/>
    </source>
</evidence>
<dbReference type="Pfam" id="PF00688">
    <property type="entry name" value="TGFb_propeptide"/>
    <property type="match status" value="1"/>
</dbReference>
<dbReference type="PROSITE" id="PS51362">
    <property type="entry name" value="TGF_BETA_2"/>
    <property type="match status" value="1"/>
</dbReference>
<evidence type="ECO:0000313" key="10">
    <source>
        <dbReference type="RefSeq" id="XP_006817090.1"/>
    </source>
</evidence>
<evidence type="ECO:0000259" key="8">
    <source>
        <dbReference type="PROSITE" id="PS51362"/>
    </source>
</evidence>
<dbReference type="InterPro" id="IPR001839">
    <property type="entry name" value="TGF-b_C"/>
</dbReference>
<dbReference type="InterPro" id="IPR029034">
    <property type="entry name" value="Cystine-knot_cytokine"/>
</dbReference>
<comment type="subcellular location">
    <subcellularLocation>
        <location evidence="1">Secreted</location>
    </subcellularLocation>
</comment>
<dbReference type="PANTHER" id="PTHR11848:SF33">
    <property type="entry name" value="TGF-BETA FAMILY PROFILE DOMAIN-CONTAINING PROTEIN"/>
    <property type="match status" value="1"/>
</dbReference>
<dbReference type="RefSeq" id="XP_006817090.1">
    <property type="nucleotide sequence ID" value="XM_006817027.1"/>
</dbReference>
<dbReference type="SUPFAM" id="SSF57501">
    <property type="entry name" value="Cystine-knot cytokines"/>
    <property type="match status" value="1"/>
</dbReference>
<gene>
    <name evidence="10" type="primary">LOC102800705</name>
</gene>
<evidence type="ECO:0000256" key="4">
    <source>
        <dbReference type="ARBA" id="ARBA00023030"/>
    </source>
</evidence>
<dbReference type="InterPro" id="IPR001111">
    <property type="entry name" value="TGF-b_propeptide"/>
</dbReference>
<evidence type="ECO:0000256" key="7">
    <source>
        <dbReference type="SAM" id="SignalP"/>
    </source>
</evidence>
<accession>A0ABM0MAP9</accession>
<evidence type="ECO:0000256" key="1">
    <source>
        <dbReference type="ARBA" id="ARBA00004613"/>
    </source>
</evidence>
<dbReference type="InterPro" id="IPR015615">
    <property type="entry name" value="TGF-beta-rel"/>
</dbReference>
<proteinExistence type="inferred from homology"/>
<dbReference type="Pfam" id="PF00019">
    <property type="entry name" value="TGF_beta"/>
    <property type="match status" value="1"/>
</dbReference>
<dbReference type="SMART" id="SM00204">
    <property type="entry name" value="TGFB"/>
    <property type="match status" value="1"/>
</dbReference>
<feature type="chain" id="PRO_5047045463" evidence="7">
    <location>
        <begin position="23"/>
        <end position="469"/>
    </location>
</feature>
<keyword evidence="3" id="KW-0964">Secreted</keyword>
<feature type="signal peptide" evidence="7">
    <location>
        <begin position="1"/>
        <end position="22"/>
    </location>
</feature>
<dbReference type="Proteomes" id="UP000694865">
    <property type="component" value="Unplaced"/>
</dbReference>
<protein>
    <submittedName>
        <fullName evidence="10">Bone morphogenetic protein 2-A-like</fullName>
    </submittedName>
</protein>
<keyword evidence="5" id="KW-1015">Disulfide bond</keyword>
<dbReference type="CDD" id="cd19377">
    <property type="entry name" value="TGF_beta_INHA_B_like"/>
    <property type="match status" value="1"/>
</dbReference>
<keyword evidence="7" id="KW-0732">Signal</keyword>
<dbReference type="InterPro" id="IPR017948">
    <property type="entry name" value="TGFb_CS"/>
</dbReference>
<dbReference type="Gene3D" id="2.10.90.10">
    <property type="entry name" value="Cystine-knot cytokines"/>
    <property type="match status" value="1"/>
</dbReference>